<dbReference type="Gene3D" id="2.30.30.790">
    <property type="match status" value="1"/>
</dbReference>
<evidence type="ECO:0000256" key="1">
    <source>
        <dbReference type="ARBA" id="ARBA00005781"/>
    </source>
</evidence>
<dbReference type="EMBL" id="BNJQ01000038">
    <property type="protein sequence ID" value="GHP12060.1"/>
    <property type="molecule type" value="Genomic_DNA"/>
</dbReference>
<reference evidence="5" key="1">
    <citation type="submission" date="2020-10" db="EMBL/GenBank/DDBJ databases">
        <title>Unveiling of a novel bifunctional photoreceptor, Dualchrome1, isolated from a cosmopolitan green alga.</title>
        <authorList>
            <person name="Suzuki S."/>
            <person name="Kawachi M."/>
        </authorList>
    </citation>
    <scope>NUCLEOTIDE SEQUENCE</scope>
    <source>
        <strain evidence="5">NIES 2893</strain>
    </source>
</reference>
<evidence type="ECO:0000313" key="5">
    <source>
        <dbReference type="EMBL" id="GHP12060.1"/>
    </source>
</evidence>
<dbReference type="PRINTS" id="PR00061">
    <property type="entry name" value="RIBOSOMALL19"/>
</dbReference>
<sequence>MAMLLRSSRLLLTLKRELTFKASCVSSWTSWASSSSSWAGHGGRMEGGRSSLLSSWGSGVSSMSSSTSPAPAPGVLSLASTSQDASIQASSYQPTHPSRLRYPASPAFTPTRLMPRSRNLKVRTERMLKTIDDEYQNRMQTERPLPDFRTGDIVEVHVLTPENRNRVQIFRGMCISRRNRRSGSTFNVRGSVGGVNVERSFPLYSPTVRDVKVVGRKQSKSRPDSKMWYLWHKTDTRGKKR</sequence>
<dbReference type="InterPro" id="IPR008991">
    <property type="entry name" value="Translation_prot_SH3-like_sf"/>
</dbReference>
<organism evidence="5 6">
    <name type="scientific">Pycnococcus provasolii</name>
    <dbReference type="NCBI Taxonomy" id="41880"/>
    <lineage>
        <taxon>Eukaryota</taxon>
        <taxon>Viridiplantae</taxon>
        <taxon>Chlorophyta</taxon>
        <taxon>Pseudoscourfieldiophyceae</taxon>
        <taxon>Pseudoscourfieldiales</taxon>
        <taxon>Pycnococcaceae</taxon>
        <taxon>Pycnococcus</taxon>
    </lineage>
</organism>
<dbReference type="AlphaFoldDB" id="A0A830I1Z0"/>
<protein>
    <recommendedName>
        <fullName evidence="7">Ribosomal protein L19</fullName>
    </recommendedName>
</protein>
<comment type="caution">
    <text evidence="5">The sequence shown here is derived from an EMBL/GenBank/DDBJ whole genome shotgun (WGS) entry which is preliminary data.</text>
</comment>
<evidence type="ECO:0008006" key="7">
    <source>
        <dbReference type="Google" id="ProtNLM"/>
    </source>
</evidence>
<evidence type="ECO:0000256" key="2">
    <source>
        <dbReference type="ARBA" id="ARBA00022980"/>
    </source>
</evidence>
<dbReference type="GO" id="GO:1990904">
    <property type="term" value="C:ribonucleoprotein complex"/>
    <property type="evidence" value="ECO:0007669"/>
    <property type="project" value="UniProtKB-KW"/>
</dbReference>
<gene>
    <name evidence="5" type="ORF">PPROV_001078700</name>
</gene>
<dbReference type="PANTHER" id="PTHR15680">
    <property type="entry name" value="RIBOSOMAL PROTEIN L19"/>
    <property type="match status" value="1"/>
</dbReference>
<dbReference type="Pfam" id="PF01245">
    <property type="entry name" value="Ribosomal_L19"/>
    <property type="match status" value="1"/>
</dbReference>
<dbReference type="PANTHER" id="PTHR15680:SF9">
    <property type="entry name" value="LARGE RIBOSOMAL SUBUNIT PROTEIN BL19M"/>
    <property type="match status" value="1"/>
</dbReference>
<keyword evidence="2" id="KW-0689">Ribosomal protein</keyword>
<proteinExistence type="inferred from homology"/>
<dbReference type="SUPFAM" id="SSF50104">
    <property type="entry name" value="Translation proteins SH3-like domain"/>
    <property type="match status" value="1"/>
</dbReference>
<keyword evidence="6" id="KW-1185">Reference proteome</keyword>
<evidence type="ECO:0000313" key="6">
    <source>
        <dbReference type="Proteomes" id="UP000660262"/>
    </source>
</evidence>
<feature type="region of interest" description="Disordered" evidence="4">
    <location>
        <begin position="91"/>
        <end position="112"/>
    </location>
</feature>
<dbReference type="Proteomes" id="UP000660262">
    <property type="component" value="Unassembled WGS sequence"/>
</dbReference>
<evidence type="ECO:0000256" key="4">
    <source>
        <dbReference type="SAM" id="MobiDB-lite"/>
    </source>
</evidence>
<dbReference type="InterPro" id="IPR001857">
    <property type="entry name" value="Ribosomal_bL19"/>
</dbReference>
<evidence type="ECO:0000256" key="3">
    <source>
        <dbReference type="ARBA" id="ARBA00023274"/>
    </source>
</evidence>
<dbReference type="InterPro" id="IPR038657">
    <property type="entry name" value="Ribosomal_bL19_sf"/>
</dbReference>
<dbReference type="GO" id="GO:0006412">
    <property type="term" value="P:translation"/>
    <property type="evidence" value="ECO:0007669"/>
    <property type="project" value="InterPro"/>
</dbReference>
<dbReference type="GO" id="GO:0005840">
    <property type="term" value="C:ribosome"/>
    <property type="evidence" value="ECO:0007669"/>
    <property type="project" value="UniProtKB-KW"/>
</dbReference>
<accession>A0A830I1Z0</accession>
<dbReference type="GO" id="GO:0003735">
    <property type="term" value="F:structural constituent of ribosome"/>
    <property type="evidence" value="ECO:0007669"/>
    <property type="project" value="InterPro"/>
</dbReference>
<keyword evidence="3" id="KW-0687">Ribonucleoprotein</keyword>
<dbReference type="OrthoDB" id="432645at2759"/>
<name>A0A830I1Z0_9CHLO</name>
<comment type="similarity">
    <text evidence="1">Belongs to the bacterial ribosomal protein bL19 family.</text>
</comment>